<evidence type="ECO:0000313" key="3">
    <source>
        <dbReference type="Proteomes" id="UP001054902"/>
    </source>
</evidence>
<evidence type="ECO:0000256" key="1">
    <source>
        <dbReference type="SAM" id="Phobius"/>
    </source>
</evidence>
<organism evidence="2 3">
    <name type="scientific">Chaetoceros tenuissimus</name>
    <dbReference type="NCBI Taxonomy" id="426638"/>
    <lineage>
        <taxon>Eukaryota</taxon>
        <taxon>Sar</taxon>
        <taxon>Stramenopiles</taxon>
        <taxon>Ochrophyta</taxon>
        <taxon>Bacillariophyta</taxon>
        <taxon>Coscinodiscophyceae</taxon>
        <taxon>Chaetocerotophycidae</taxon>
        <taxon>Chaetocerotales</taxon>
        <taxon>Chaetocerotaceae</taxon>
        <taxon>Chaetoceros</taxon>
    </lineage>
</organism>
<protein>
    <submittedName>
        <fullName evidence="2">Uncharacterized protein</fullName>
    </submittedName>
</protein>
<keyword evidence="1" id="KW-0472">Membrane</keyword>
<dbReference type="AlphaFoldDB" id="A0AAD3HBR8"/>
<dbReference type="Proteomes" id="UP001054902">
    <property type="component" value="Unassembled WGS sequence"/>
</dbReference>
<feature type="transmembrane region" description="Helical" evidence="1">
    <location>
        <begin position="64"/>
        <end position="88"/>
    </location>
</feature>
<comment type="caution">
    <text evidence="2">The sequence shown here is derived from an EMBL/GenBank/DDBJ whole genome shotgun (WGS) entry which is preliminary data.</text>
</comment>
<dbReference type="EMBL" id="BLLK01000058">
    <property type="protein sequence ID" value="GFH57349.1"/>
    <property type="molecule type" value="Genomic_DNA"/>
</dbReference>
<feature type="transmembrane region" description="Helical" evidence="1">
    <location>
        <begin position="95"/>
        <end position="119"/>
    </location>
</feature>
<keyword evidence="3" id="KW-1185">Reference proteome</keyword>
<reference evidence="2 3" key="1">
    <citation type="journal article" date="2021" name="Sci. Rep.">
        <title>The genome of the diatom Chaetoceros tenuissimus carries an ancient integrated fragment of an extant virus.</title>
        <authorList>
            <person name="Hongo Y."/>
            <person name="Kimura K."/>
            <person name="Takaki Y."/>
            <person name="Yoshida Y."/>
            <person name="Baba S."/>
            <person name="Kobayashi G."/>
            <person name="Nagasaki K."/>
            <person name="Hano T."/>
            <person name="Tomaru Y."/>
        </authorList>
    </citation>
    <scope>NUCLEOTIDE SEQUENCE [LARGE SCALE GENOMIC DNA]</scope>
    <source>
        <strain evidence="2 3">NIES-3715</strain>
    </source>
</reference>
<proteinExistence type="predicted"/>
<accession>A0AAD3HBR8</accession>
<gene>
    <name evidence="2" type="ORF">CTEN210_13825</name>
</gene>
<keyword evidence="1" id="KW-1133">Transmembrane helix</keyword>
<keyword evidence="1" id="KW-0812">Transmembrane</keyword>
<sequence length="177" mass="19269">MTVIDEDNAPSTSGGILGCLFSSCSSDPKGSVHRAWSITVLFTLVFFGIAILETLTLKDTNASLALKLAAVWTTILQLVVIVVGTFIIKRYSTSFSVGFLLGMVIVISQQHLLVGITFAHTSYGNWFENAIFSNMSFALFAFYFLFAIILMQFKTSIMIAAVDAKGFRRPTLNSGGD</sequence>
<evidence type="ECO:0000313" key="2">
    <source>
        <dbReference type="EMBL" id="GFH57349.1"/>
    </source>
</evidence>
<feature type="transmembrane region" description="Helical" evidence="1">
    <location>
        <begin position="35"/>
        <end position="52"/>
    </location>
</feature>
<feature type="transmembrane region" description="Helical" evidence="1">
    <location>
        <begin position="131"/>
        <end position="151"/>
    </location>
</feature>
<name>A0AAD3HBR8_9STRA</name>